<sequence length="126" mass="14879">MYKEIEHTADVAFEIMNESFLGVLKDILDIIVDFYKPEYLNCSYYKRQIYEISEDEDGIFDIVNDWIAAIDLGYFPKEVDFENGNYVTLFCSYTGLLGEKFKALTYHSLRLEKDQSMYRTKVVFDV</sequence>
<dbReference type="Pfam" id="PF01951">
    <property type="entry name" value="Archease"/>
    <property type="match status" value="1"/>
</dbReference>
<comment type="similarity">
    <text evidence="1">Belongs to the archease family.</text>
</comment>
<accession>A0ABX7S8E2</accession>
<evidence type="ECO:0000256" key="1">
    <source>
        <dbReference type="ARBA" id="ARBA00007963"/>
    </source>
</evidence>
<evidence type="ECO:0000256" key="3">
    <source>
        <dbReference type="ARBA" id="ARBA00022723"/>
    </source>
</evidence>
<feature type="domain" description="Archease" evidence="5">
    <location>
        <begin position="2"/>
        <end position="126"/>
    </location>
</feature>
<dbReference type="RefSeq" id="WP_207567586.1">
    <property type="nucleotide sequence ID" value="NZ_CP071446.1"/>
</dbReference>
<gene>
    <name evidence="6" type="ORF">JYK00_01415</name>
</gene>
<name>A0ABX7S8E2_9BACT</name>
<dbReference type="SUPFAM" id="SSF69819">
    <property type="entry name" value="MTH1598-like"/>
    <property type="match status" value="1"/>
</dbReference>
<keyword evidence="2" id="KW-0819">tRNA processing</keyword>
<proteinExistence type="inferred from homology"/>
<keyword evidence="7" id="KW-1185">Reference proteome</keyword>
<evidence type="ECO:0000313" key="6">
    <source>
        <dbReference type="EMBL" id="QTA38869.1"/>
    </source>
</evidence>
<organism evidence="6 7">
    <name type="scientific">Thermosipho ferrireducens</name>
    <dbReference type="NCBI Taxonomy" id="2571116"/>
    <lineage>
        <taxon>Bacteria</taxon>
        <taxon>Thermotogati</taxon>
        <taxon>Thermotogota</taxon>
        <taxon>Thermotogae</taxon>
        <taxon>Thermotogales</taxon>
        <taxon>Fervidobacteriaceae</taxon>
        <taxon>Thermosipho</taxon>
    </lineage>
</organism>
<dbReference type="Gene3D" id="3.55.10.10">
    <property type="entry name" value="Archease domain"/>
    <property type="match status" value="1"/>
</dbReference>
<dbReference type="EMBL" id="CP071446">
    <property type="protein sequence ID" value="QTA38869.1"/>
    <property type="molecule type" value="Genomic_DNA"/>
</dbReference>
<evidence type="ECO:0000256" key="2">
    <source>
        <dbReference type="ARBA" id="ARBA00022694"/>
    </source>
</evidence>
<reference evidence="6 7" key="1">
    <citation type="submission" date="2021-03" db="EMBL/GenBank/DDBJ databases">
        <title>Thermosipho ferrireducens sp.nov., an anaerobic thermophilic iron-reducing bacterium isolated from a deep-sea hydrothermal sulfide deposits.</title>
        <authorList>
            <person name="Zeng X."/>
            <person name="Chen Y."/>
            <person name="Shao Z."/>
        </authorList>
    </citation>
    <scope>NUCLEOTIDE SEQUENCE [LARGE SCALE GENOMIC DNA]</scope>
    <source>
        <strain evidence="6 7">JL129W03</strain>
    </source>
</reference>
<dbReference type="Proteomes" id="UP000671862">
    <property type="component" value="Chromosome"/>
</dbReference>
<evidence type="ECO:0000259" key="5">
    <source>
        <dbReference type="Pfam" id="PF01951"/>
    </source>
</evidence>
<protein>
    <submittedName>
        <fullName evidence="6">Archease</fullName>
    </submittedName>
</protein>
<evidence type="ECO:0000313" key="7">
    <source>
        <dbReference type="Proteomes" id="UP000671862"/>
    </source>
</evidence>
<evidence type="ECO:0000256" key="4">
    <source>
        <dbReference type="ARBA" id="ARBA00022837"/>
    </source>
</evidence>
<dbReference type="InterPro" id="IPR023572">
    <property type="entry name" value="Archease_dom"/>
</dbReference>
<keyword evidence="4" id="KW-0106">Calcium</keyword>
<keyword evidence="3" id="KW-0479">Metal-binding</keyword>
<dbReference type="InterPro" id="IPR036820">
    <property type="entry name" value="Archease_dom_sf"/>
</dbReference>